<evidence type="ECO:0000313" key="2">
    <source>
        <dbReference type="Proteomes" id="UP000318336"/>
    </source>
</evidence>
<dbReference type="RefSeq" id="WP_142005373.1">
    <property type="nucleotide sequence ID" value="NZ_CAJTBP010000001.1"/>
</dbReference>
<dbReference type="OrthoDB" id="3268903at2"/>
<protein>
    <submittedName>
        <fullName evidence="1">Uncharacterized protein (TIGR03085 family)</fullName>
    </submittedName>
</protein>
<accession>A0A542XBY5</accession>
<dbReference type="EMBL" id="VFOK01000001">
    <property type="protein sequence ID" value="TQL33352.1"/>
    <property type="molecule type" value="Genomic_DNA"/>
</dbReference>
<gene>
    <name evidence="1" type="ORF">FB554_1495</name>
</gene>
<dbReference type="SUPFAM" id="SSF109854">
    <property type="entry name" value="DinB/YfiT-like putative metalloenzymes"/>
    <property type="match status" value="1"/>
</dbReference>
<dbReference type="Proteomes" id="UP000318336">
    <property type="component" value="Unassembled WGS sequence"/>
</dbReference>
<dbReference type="NCBIfam" id="TIGR03085">
    <property type="entry name" value="TIGR03085 family metal-binding protein"/>
    <property type="match status" value="1"/>
</dbReference>
<dbReference type="InterPro" id="IPR017517">
    <property type="entry name" value="Maleyloyr_isom"/>
</dbReference>
<keyword evidence="2" id="KW-1185">Reference proteome</keyword>
<dbReference type="NCBIfam" id="TIGR03083">
    <property type="entry name" value="maleylpyruvate isomerase family mycothiol-dependent enzyme"/>
    <property type="match status" value="1"/>
</dbReference>
<dbReference type="InterPro" id="IPR034660">
    <property type="entry name" value="DinB/YfiT-like"/>
</dbReference>
<proteinExistence type="predicted"/>
<dbReference type="AlphaFoldDB" id="A0A542XBY5"/>
<name>A0A542XBY5_9MICO</name>
<reference evidence="1 2" key="1">
    <citation type="submission" date="2019-06" db="EMBL/GenBank/DDBJ databases">
        <title>Sequencing the genomes of 1000 actinobacteria strains.</title>
        <authorList>
            <person name="Klenk H.-P."/>
        </authorList>
    </citation>
    <scope>NUCLEOTIDE SEQUENCE [LARGE SCALE GENOMIC DNA]</scope>
    <source>
        <strain evidence="1 2">DSM 24617</strain>
    </source>
</reference>
<evidence type="ECO:0000313" key="1">
    <source>
        <dbReference type="EMBL" id="TQL33352.1"/>
    </source>
</evidence>
<dbReference type="InterPro" id="IPR017519">
    <property type="entry name" value="CHP03085"/>
</dbReference>
<comment type="caution">
    <text evidence="1">The sequence shown here is derived from an EMBL/GenBank/DDBJ whole genome shotgun (WGS) entry which is preliminary data.</text>
</comment>
<sequence>MSDLAKQERAQLSDAFDRFGPDSPTLSGDWTTRDLAAHLVLRERRPDAAGGILLPLLASRTESVQQQIAAQPWPQLVEQFRSGPPAWSPMRVGAVDEVANLAEFYVHHEDVLRGADASARRARSEQLENALWGVLGRMGRFLLRKSPVGVDVRAEGHRERPLTKAGQGDGRVTLVGAPGEVVLRVFGRGIADPAVTDVVIEGDDAAVAKFAGFKPSF</sequence>
<organism evidence="1 2">
    <name type="scientific">Barrientosiimonas humi</name>
    <dbReference type="NCBI Taxonomy" id="999931"/>
    <lineage>
        <taxon>Bacteria</taxon>
        <taxon>Bacillati</taxon>
        <taxon>Actinomycetota</taxon>
        <taxon>Actinomycetes</taxon>
        <taxon>Micrococcales</taxon>
        <taxon>Dermacoccaceae</taxon>
        <taxon>Barrientosiimonas</taxon>
    </lineage>
</organism>